<keyword evidence="3" id="KW-1185">Reference proteome</keyword>
<evidence type="ECO:0000259" key="1">
    <source>
        <dbReference type="Pfam" id="PF01610"/>
    </source>
</evidence>
<comment type="caution">
    <text evidence="2">The sequence shown here is derived from an EMBL/GenBank/DDBJ whole genome shotgun (WGS) entry which is preliminary data.</text>
</comment>
<organism evidence="2 3">
    <name type="scientific">Mogibacterium kristiansenii</name>
    <dbReference type="NCBI Taxonomy" id="2606708"/>
    <lineage>
        <taxon>Bacteria</taxon>
        <taxon>Bacillati</taxon>
        <taxon>Bacillota</taxon>
        <taxon>Clostridia</taxon>
        <taxon>Peptostreptococcales</taxon>
        <taxon>Anaerovoracaceae</taxon>
        <taxon>Mogibacterium</taxon>
    </lineage>
</organism>
<dbReference type="RefSeq" id="WP_154555074.1">
    <property type="nucleotide sequence ID" value="NZ_VUNA01000040.1"/>
</dbReference>
<dbReference type="Pfam" id="PF01610">
    <property type="entry name" value="DDE_Tnp_ISL3"/>
    <property type="match status" value="1"/>
</dbReference>
<protein>
    <submittedName>
        <fullName evidence="2">ISL3 family transposase</fullName>
    </submittedName>
</protein>
<accession>A0A6N7XJW7</accession>
<evidence type="ECO:0000313" key="2">
    <source>
        <dbReference type="EMBL" id="MST71508.1"/>
    </source>
</evidence>
<feature type="domain" description="Transposase IS204/IS1001/IS1096/IS1165 DDE" evidence="1">
    <location>
        <begin position="165"/>
        <end position="430"/>
    </location>
</feature>
<proteinExistence type="predicted"/>
<dbReference type="NCBIfam" id="NF033550">
    <property type="entry name" value="transpos_ISL3"/>
    <property type="match status" value="1"/>
</dbReference>
<dbReference type="InterPro" id="IPR002560">
    <property type="entry name" value="Transposase_DDE"/>
</dbReference>
<gene>
    <name evidence="2" type="ORF">FYJ65_09395</name>
</gene>
<dbReference type="PANTHER" id="PTHR33498:SF1">
    <property type="entry name" value="TRANSPOSASE FOR INSERTION SEQUENCE ELEMENT IS1557"/>
    <property type="match status" value="1"/>
</dbReference>
<dbReference type="AlphaFoldDB" id="A0A6N7XJW7"/>
<sequence length="443" mass="51402">MLFFNSITNLFSNQQFKCESYEYDDETNSKIFRVESMQETRAVRCPLCGGKVHIQGNPTIKLRDMPVEPGTPLKLRVRFHRYECQSCGNTFNEDIDLKYPGTRVTWKAALWIKALLKLNMTVKAVSLLTDIHWGTISKIHKELMDDELEKRKAKLETDGYKPKHLAVDEFAIHKGHTYATCVMDLDEGDVLWVGKGRAINDFRKFFEEIDMKYLAEVEAVAMDMNASYNRLVEEYLPHAAIVYDRYHMQAQYGKEVLGSVRLEEAARHQKFANEIESQITKDMDKATVKELRNKAKSERKLYRKLKKSRWNILKKSTNLSEDSAEDLADILDDHKALSICYAMKEEMCGLFELSNPVLAEIMWEEWFTVAKESGIPQLEKFAKLKEKRLHGLIAHATHPINTGKLEGFNNKIKVAKRIGYGYRNDDYFFALVKYISLPQNRKK</sequence>
<dbReference type="Proteomes" id="UP000469424">
    <property type="component" value="Unassembled WGS sequence"/>
</dbReference>
<reference evidence="2 3" key="1">
    <citation type="submission" date="2019-08" db="EMBL/GenBank/DDBJ databases">
        <title>In-depth cultivation of the pig gut microbiome towards novel bacterial diversity and tailored functional studies.</title>
        <authorList>
            <person name="Wylensek D."/>
            <person name="Hitch T.C.A."/>
            <person name="Clavel T."/>
        </authorList>
    </citation>
    <scope>NUCLEOTIDE SEQUENCE [LARGE SCALE GENOMIC DNA]</scope>
    <source>
        <strain evidence="2 3">WCA-MUC-591-APC-4B</strain>
    </source>
</reference>
<dbReference type="InterPro" id="IPR047951">
    <property type="entry name" value="Transpos_ISL3"/>
</dbReference>
<evidence type="ECO:0000313" key="3">
    <source>
        <dbReference type="Proteomes" id="UP000469424"/>
    </source>
</evidence>
<dbReference type="EMBL" id="VUNA01000040">
    <property type="protein sequence ID" value="MST71508.1"/>
    <property type="molecule type" value="Genomic_DNA"/>
</dbReference>
<name>A0A6N7XJW7_9FIRM</name>
<dbReference type="PANTHER" id="PTHR33498">
    <property type="entry name" value="TRANSPOSASE FOR INSERTION SEQUENCE ELEMENT IS1557"/>
    <property type="match status" value="1"/>
</dbReference>